<comment type="caution">
    <text evidence="1">The sequence shown here is derived from an EMBL/GenBank/DDBJ whole genome shotgun (WGS) entry which is preliminary data.</text>
</comment>
<reference evidence="1" key="1">
    <citation type="thesis" date="2020" institute="ProQuest LLC" country="789 East Eisenhower Parkway, Ann Arbor, MI, USA">
        <title>Comparative Genomics and Chromosome Evolution.</title>
        <authorList>
            <person name="Mudd A.B."/>
        </authorList>
    </citation>
    <scope>NUCLEOTIDE SEQUENCE</scope>
    <source>
        <strain evidence="1">237g6f4</strain>
        <tissue evidence="1">Blood</tissue>
    </source>
</reference>
<evidence type="ECO:0000313" key="1">
    <source>
        <dbReference type="EMBL" id="KAG8564718.1"/>
    </source>
</evidence>
<gene>
    <name evidence="1" type="ORF">GDO81_016563</name>
</gene>
<dbReference type="EMBL" id="WNYA01000007">
    <property type="protein sequence ID" value="KAG8564718.1"/>
    <property type="molecule type" value="Genomic_DNA"/>
</dbReference>
<protein>
    <submittedName>
        <fullName evidence="1">Uncharacterized protein</fullName>
    </submittedName>
</protein>
<organism evidence="1 2">
    <name type="scientific">Engystomops pustulosus</name>
    <name type="common">Tungara frog</name>
    <name type="synonym">Physalaemus pustulosus</name>
    <dbReference type="NCBI Taxonomy" id="76066"/>
    <lineage>
        <taxon>Eukaryota</taxon>
        <taxon>Metazoa</taxon>
        <taxon>Chordata</taxon>
        <taxon>Craniata</taxon>
        <taxon>Vertebrata</taxon>
        <taxon>Euteleostomi</taxon>
        <taxon>Amphibia</taxon>
        <taxon>Batrachia</taxon>
        <taxon>Anura</taxon>
        <taxon>Neobatrachia</taxon>
        <taxon>Hyloidea</taxon>
        <taxon>Leptodactylidae</taxon>
        <taxon>Leiuperinae</taxon>
        <taxon>Engystomops</taxon>
    </lineage>
</organism>
<dbReference type="Proteomes" id="UP000824782">
    <property type="component" value="Unassembled WGS sequence"/>
</dbReference>
<sequence length="129" mass="15038">METFILDFHRGQGRSLLALRLCVHHVSHYEGEINDCKQRFYKLYIVFRWFLIFMLAVSEEDPAQLTYTGACSSHYNCTESRDLYTPTLYWWLLVSKNSACFRGMGKTSQLPYTGTLLVTRQSSKSNYKG</sequence>
<proteinExistence type="predicted"/>
<accession>A0AAV7B2I1</accession>
<evidence type="ECO:0000313" key="2">
    <source>
        <dbReference type="Proteomes" id="UP000824782"/>
    </source>
</evidence>
<dbReference type="AlphaFoldDB" id="A0AAV7B2I1"/>
<keyword evidence="2" id="KW-1185">Reference proteome</keyword>
<name>A0AAV7B2I1_ENGPU</name>